<dbReference type="Gene3D" id="3.40.50.2300">
    <property type="match status" value="1"/>
</dbReference>
<dbReference type="EC" id="3.1.3.48" evidence="2"/>
<comment type="similarity">
    <text evidence="1">Belongs to the low molecular weight phosphotyrosine protein phosphatase family.</text>
</comment>
<dbReference type="PANTHER" id="PTHR11717:SF7">
    <property type="entry name" value="LOW MOLECULAR WEIGHT PHOSPHOTYROSINE PROTEIN PHOSPHATASE"/>
    <property type="match status" value="1"/>
</dbReference>
<dbReference type="Pfam" id="PF01451">
    <property type="entry name" value="LMWPc"/>
    <property type="match status" value="1"/>
</dbReference>
<organism evidence="6 7">
    <name type="scientific">Rhodanobacter caeni</name>
    <dbReference type="NCBI Taxonomy" id="657654"/>
    <lineage>
        <taxon>Bacteria</taxon>
        <taxon>Pseudomonadati</taxon>
        <taxon>Pseudomonadota</taxon>
        <taxon>Gammaproteobacteria</taxon>
        <taxon>Lysobacterales</taxon>
        <taxon>Rhodanobacteraceae</taxon>
        <taxon>Rhodanobacter</taxon>
    </lineage>
</organism>
<dbReference type="InterPro" id="IPR036196">
    <property type="entry name" value="Ptyr_pPase_sf"/>
</dbReference>
<dbReference type="InterPro" id="IPR017867">
    <property type="entry name" value="Tyr_phospatase_low_mol_wt"/>
</dbReference>
<dbReference type="EMBL" id="BAAAFO010000001">
    <property type="protein sequence ID" value="GAA0242160.1"/>
    <property type="molecule type" value="Genomic_DNA"/>
</dbReference>
<dbReference type="PRINTS" id="PR00719">
    <property type="entry name" value="LMWPTPASE"/>
</dbReference>
<comment type="caution">
    <text evidence="6">The sequence shown here is derived from an EMBL/GenBank/DDBJ whole genome shotgun (WGS) entry which is preliminary data.</text>
</comment>
<sequence length="153" mass="16581">MTRILFVCLGNICRSPLVESVARKRCAEAGLSVAFASCGTGGWHAGNGADPRMRAAARAAGFDLENHRARQLQAADFDRHEWLLAMDSTNLEELNRLTRPGAVGQAALFLPWAGINSPKDFPDPYYGGSESFRRSVALAERGVAGLIERLHKG</sequence>
<dbReference type="Proteomes" id="UP001500657">
    <property type="component" value="Unassembled WGS sequence"/>
</dbReference>
<dbReference type="SMART" id="SM00226">
    <property type="entry name" value="LMWPc"/>
    <property type="match status" value="1"/>
</dbReference>
<dbReference type="InterPro" id="IPR023485">
    <property type="entry name" value="Ptyr_pPase"/>
</dbReference>
<accession>A0ABP3DXF2</accession>
<dbReference type="SUPFAM" id="SSF52788">
    <property type="entry name" value="Phosphotyrosine protein phosphatases I"/>
    <property type="match status" value="1"/>
</dbReference>
<reference evidence="7" key="1">
    <citation type="journal article" date="2019" name="Int. J. Syst. Evol. Microbiol.">
        <title>The Global Catalogue of Microorganisms (GCM) 10K type strain sequencing project: providing services to taxonomists for standard genome sequencing and annotation.</title>
        <authorList>
            <consortium name="The Broad Institute Genomics Platform"/>
            <consortium name="The Broad Institute Genome Sequencing Center for Infectious Disease"/>
            <person name="Wu L."/>
            <person name="Ma J."/>
        </authorList>
    </citation>
    <scope>NUCLEOTIDE SEQUENCE [LARGE SCALE GENOMIC DNA]</scope>
    <source>
        <strain evidence="7">JCM 16242</strain>
    </source>
</reference>
<dbReference type="PANTHER" id="PTHR11717">
    <property type="entry name" value="LOW MOLECULAR WEIGHT PROTEIN TYROSINE PHOSPHATASE"/>
    <property type="match status" value="1"/>
</dbReference>
<keyword evidence="3" id="KW-0378">Hydrolase</keyword>
<name>A0ABP3DXF2_9GAMM</name>
<dbReference type="CDD" id="cd16343">
    <property type="entry name" value="LMWPTP"/>
    <property type="match status" value="1"/>
</dbReference>
<keyword evidence="7" id="KW-1185">Reference proteome</keyword>
<protein>
    <recommendedName>
        <fullName evidence="2">protein-tyrosine-phosphatase</fullName>
        <ecNumber evidence="2">3.1.3.48</ecNumber>
    </recommendedName>
</protein>
<evidence type="ECO:0000256" key="2">
    <source>
        <dbReference type="ARBA" id="ARBA00013064"/>
    </source>
</evidence>
<dbReference type="RefSeq" id="WP_343879769.1">
    <property type="nucleotide sequence ID" value="NZ_BAAAFO010000001.1"/>
</dbReference>
<evidence type="ECO:0000256" key="1">
    <source>
        <dbReference type="ARBA" id="ARBA00011063"/>
    </source>
</evidence>
<dbReference type="InterPro" id="IPR050438">
    <property type="entry name" value="LMW_PTPase"/>
</dbReference>
<evidence type="ECO:0000259" key="5">
    <source>
        <dbReference type="SMART" id="SM00226"/>
    </source>
</evidence>
<feature type="domain" description="Phosphotyrosine protein phosphatase I" evidence="5">
    <location>
        <begin position="2"/>
        <end position="149"/>
    </location>
</feature>
<evidence type="ECO:0000256" key="4">
    <source>
        <dbReference type="ARBA" id="ARBA00022912"/>
    </source>
</evidence>
<evidence type="ECO:0000313" key="6">
    <source>
        <dbReference type="EMBL" id="GAA0242160.1"/>
    </source>
</evidence>
<keyword evidence="4" id="KW-0904">Protein phosphatase</keyword>
<gene>
    <name evidence="6" type="ORF">GCM10009126_04760</name>
</gene>
<evidence type="ECO:0000256" key="3">
    <source>
        <dbReference type="ARBA" id="ARBA00022801"/>
    </source>
</evidence>
<proteinExistence type="inferred from homology"/>
<evidence type="ECO:0000313" key="7">
    <source>
        <dbReference type="Proteomes" id="UP001500657"/>
    </source>
</evidence>